<protein>
    <submittedName>
        <fullName evidence="7">P pilus assembly protein, pilin FimA</fullName>
    </submittedName>
</protein>
<feature type="signal peptide" evidence="5">
    <location>
        <begin position="1"/>
        <end position="22"/>
    </location>
</feature>
<keyword evidence="4" id="KW-0281">Fimbrium</keyword>
<evidence type="ECO:0000256" key="3">
    <source>
        <dbReference type="ARBA" id="ARBA00022729"/>
    </source>
</evidence>
<dbReference type="PANTHER" id="PTHR33420">
    <property type="entry name" value="FIMBRIAL SUBUNIT ELFA-RELATED"/>
    <property type="match status" value="1"/>
</dbReference>
<evidence type="ECO:0000259" key="6">
    <source>
        <dbReference type="Pfam" id="PF00419"/>
    </source>
</evidence>
<evidence type="ECO:0000256" key="1">
    <source>
        <dbReference type="ARBA" id="ARBA00004561"/>
    </source>
</evidence>
<evidence type="ECO:0000256" key="5">
    <source>
        <dbReference type="SAM" id="SignalP"/>
    </source>
</evidence>
<dbReference type="SUPFAM" id="SSF49401">
    <property type="entry name" value="Bacterial adhesins"/>
    <property type="match status" value="1"/>
</dbReference>
<dbReference type="InterPro" id="IPR008966">
    <property type="entry name" value="Adhesion_dom_sf"/>
</dbReference>
<keyword evidence="3 5" id="KW-0732">Signal</keyword>
<accession>A0ABY1W7C8</accession>
<comment type="similarity">
    <text evidence="2">Belongs to the fimbrial protein family.</text>
</comment>
<evidence type="ECO:0000313" key="7">
    <source>
        <dbReference type="EMBL" id="STD16990.1"/>
    </source>
</evidence>
<feature type="chain" id="PRO_5046878703" evidence="5">
    <location>
        <begin position="23"/>
        <end position="183"/>
    </location>
</feature>
<name>A0ABY1W7C8_9ENTR</name>
<dbReference type="InterPro" id="IPR036937">
    <property type="entry name" value="Adhesion_dom_fimbrial_sf"/>
</dbReference>
<comment type="caution">
    <text evidence="7">The sequence shown here is derived from an EMBL/GenBank/DDBJ whole genome shotgun (WGS) entry which is preliminary data.</text>
</comment>
<evidence type="ECO:0000313" key="8">
    <source>
        <dbReference type="Proteomes" id="UP000254849"/>
    </source>
</evidence>
<gene>
    <name evidence="7" type="ORF">NCTC9529_03996</name>
</gene>
<dbReference type="Gene3D" id="2.60.40.1090">
    <property type="entry name" value="Fimbrial-type adhesion domain"/>
    <property type="match status" value="1"/>
</dbReference>
<dbReference type="Pfam" id="PF00419">
    <property type="entry name" value="Fimbrial"/>
    <property type="match status" value="1"/>
</dbReference>
<dbReference type="EMBL" id="UFYH01000001">
    <property type="protein sequence ID" value="STD16990.1"/>
    <property type="molecule type" value="Genomic_DNA"/>
</dbReference>
<evidence type="ECO:0000256" key="2">
    <source>
        <dbReference type="ARBA" id="ARBA00006671"/>
    </source>
</evidence>
<evidence type="ECO:0000256" key="4">
    <source>
        <dbReference type="ARBA" id="ARBA00023263"/>
    </source>
</evidence>
<organism evidence="7 8">
    <name type="scientific">Cronobacter universalis NCTC 9529</name>
    <dbReference type="NCBI Taxonomy" id="1074000"/>
    <lineage>
        <taxon>Bacteria</taxon>
        <taxon>Pseudomonadati</taxon>
        <taxon>Pseudomonadota</taxon>
        <taxon>Gammaproteobacteria</taxon>
        <taxon>Enterobacterales</taxon>
        <taxon>Enterobacteriaceae</taxon>
        <taxon>Cronobacter</taxon>
    </lineage>
</organism>
<proteinExistence type="inferred from homology"/>
<comment type="subcellular location">
    <subcellularLocation>
        <location evidence="1">Fimbrium</location>
    </subcellularLocation>
</comment>
<dbReference type="Proteomes" id="UP000254849">
    <property type="component" value="Unassembled WGS sequence"/>
</dbReference>
<feature type="domain" description="Fimbrial-type adhesion" evidence="6">
    <location>
        <begin position="34"/>
        <end position="180"/>
    </location>
</feature>
<reference evidence="7 8" key="1">
    <citation type="submission" date="2018-06" db="EMBL/GenBank/DDBJ databases">
        <authorList>
            <consortium name="Pathogen Informatics"/>
            <person name="Doyle S."/>
        </authorList>
    </citation>
    <scope>NUCLEOTIDE SEQUENCE [LARGE SCALE GENOMIC DNA]</scope>
    <source>
        <strain evidence="8">NCTC 9529</strain>
    </source>
</reference>
<sequence length="183" mass="18453">MMKKSILGLVLSTVFVAGAVQADTNPNDVSATLSVTGTVVEDVVDACTVTTDKASVALIGDADKMIEQGKDASVATPVRLNITGANCLDKVIAGKIAYKFVGTADNAGGTVLANSDNSAEAAKGVGVGVFNASTGKPLKINSSDHLEATTGGDVIGLTMVRLTGQSVEAGNVTSALTIEIERL</sequence>
<dbReference type="PANTHER" id="PTHR33420:SF3">
    <property type="entry name" value="FIMBRIAL SUBUNIT ELFA"/>
    <property type="match status" value="1"/>
</dbReference>
<keyword evidence="8" id="KW-1185">Reference proteome</keyword>
<dbReference type="InterPro" id="IPR000259">
    <property type="entry name" value="Adhesion_dom_fimbrial"/>
</dbReference>
<dbReference type="InterPro" id="IPR050263">
    <property type="entry name" value="Bact_Fimbrial_Adh_Pro"/>
</dbReference>